<organism evidence="9 10">
    <name type="scientific">Roseomonas nitratireducens</name>
    <dbReference type="NCBI Taxonomy" id="2820810"/>
    <lineage>
        <taxon>Bacteria</taxon>
        <taxon>Pseudomonadati</taxon>
        <taxon>Pseudomonadota</taxon>
        <taxon>Alphaproteobacteria</taxon>
        <taxon>Acetobacterales</taxon>
        <taxon>Roseomonadaceae</taxon>
        <taxon>Roseomonas</taxon>
    </lineage>
</organism>
<dbReference type="EC" id="6.3.4.19" evidence="6"/>
<feature type="region of interest" description="Disordered" evidence="7">
    <location>
        <begin position="406"/>
        <end position="427"/>
    </location>
</feature>
<comment type="caution">
    <text evidence="6">Lacks conserved residue(s) required for the propagation of feature annotation.</text>
</comment>
<evidence type="ECO:0000256" key="3">
    <source>
        <dbReference type="ARBA" id="ARBA00022741"/>
    </source>
</evidence>
<keyword evidence="3" id="KW-0547">Nucleotide-binding</keyword>
<evidence type="ECO:0000256" key="7">
    <source>
        <dbReference type="SAM" id="MobiDB-lite"/>
    </source>
</evidence>
<comment type="caution">
    <text evidence="9">The sequence shown here is derived from an EMBL/GenBank/DDBJ whole genome shotgun (WGS) entry which is preliminary data.</text>
</comment>
<protein>
    <recommendedName>
        <fullName evidence="6">tRNA(Ile)-lysidine synthase</fullName>
        <ecNumber evidence="6">6.3.4.19</ecNumber>
    </recommendedName>
    <alternativeName>
        <fullName evidence="6">tRNA(Ile)-2-lysyl-cytidine synthase</fullName>
    </alternativeName>
    <alternativeName>
        <fullName evidence="6">tRNA(Ile)-lysidine synthetase</fullName>
    </alternativeName>
</protein>
<dbReference type="InterPro" id="IPR012094">
    <property type="entry name" value="tRNA_Ile_lys_synt"/>
</dbReference>
<evidence type="ECO:0000259" key="8">
    <source>
        <dbReference type="Pfam" id="PF01171"/>
    </source>
</evidence>
<comment type="function">
    <text evidence="6">Ligates lysine onto the cytidine present at position 34 of the AUA codon-specific tRNA(Ile) that contains the anticodon CAU, in an ATP-dependent manner. Cytidine is converted to lysidine, thus changing the amino acid specificity of the tRNA from methionine to isoleucine.</text>
</comment>
<feature type="compositionally biased region" description="Basic and acidic residues" evidence="7">
    <location>
        <begin position="409"/>
        <end position="427"/>
    </location>
</feature>
<dbReference type="GO" id="GO:0032267">
    <property type="term" value="F:tRNA(Ile)-lysidine synthase activity"/>
    <property type="evidence" value="ECO:0007669"/>
    <property type="project" value="UniProtKB-EC"/>
</dbReference>
<dbReference type="InterPro" id="IPR011063">
    <property type="entry name" value="TilS/TtcA_N"/>
</dbReference>
<evidence type="ECO:0000313" key="10">
    <source>
        <dbReference type="Proteomes" id="UP000680815"/>
    </source>
</evidence>
<dbReference type="EMBL" id="JAGIYZ010000023">
    <property type="protein sequence ID" value="MBP0466123.1"/>
    <property type="molecule type" value="Genomic_DNA"/>
</dbReference>
<gene>
    <name evidence="6 9" type="primary">tilS</name>
    <name evidence="9" type="ORF">J5Y09_19510</name>
</gene>
<sequence length="427" mass="43474">MGRLGAGPRLAAGVSGGAHSLALALLAQRWARERGGDLLALIVDHGLRAESAAEARHVAGLLAGRGIAARILALGLAPGTRLQERARAARFAALAEAAARDGRPWLLLGHHRADQAETLLFRALRGSGPDGLAAMAGARDAGAVLVLRPLLGVAPDALEAVVAAAGLAPVRDPSNRDPRFARIRLRDALGDPGGTGPGIAALAAAAGAFAARRGRVQAAMAERLALAAEIRPEGFAWIDPAALGRDGTAVAALAWLAARIGGAAWRPAPDRAAALLAAGQGTLAGAWLRPAAGGRWLLARDPGAIGPPVEAIHGAVWDGRFRLAGPGRAGFGLGALGAERVAGDARLPASVRRALPAIRAPNGVLAAVPSLLYPSREACAPFATVFAPRLAGGEFSVGPFKGGQPDLMCNREGREEYPSGMETDTRT</sequence>
<dbReference type="PANTHER" id="PTHR43033">
    <property type="entry name" value="TRNA(ILE)-LYSIDINE SYNTHASE-RELATED"/>
    <property type="match status" value="1"/>
</dbReference>
<accession>A0ABS4AZ85</accession>
<dbReference type="SUPFAM" id="SSF52402">
    <property type="entry name" value="Adenine nucleotide alpha hydrolases-like"/>
    <property type="match status" value="1"/>
</dbReference>
<keyword evidence="2 6" id="KW-0819">tRNA processing</keyword>
<dbReference type="RefSeq" id="WP_209353503.1">
    <property type="nucleotide sequence ID" value="NZ_JAGIYZ010000023.1"/>
</dbReference>
<reference evidence="9 10" key="1">
    <citation type="submission" date="2021-03" db="EMBL/GenBank/DDBJ databases">
        <authorList>
            <person name="So Y."/>
        </authorList>
    </citation>
    <scope>NUCLEOTIDE SEQUENCE [LARGE SCALE GENOMIC DNA]</scope>
    <source>
        <strain evidence="9 10">PWR1</strain>
    </source>
</reference>
<comment type="similarity">
    <text evidence="6">Belongs to the tRNA(Ile)-lysidine synthase family.</text>
</comment>
<feature type="domain" description="tRNA(Ile)-lysidine/2-thiocytidine synthase N-terminal" evidence="8">
    <location>
        <begin position="11"/>
        <end position="187"/>
    </location>
</feature>
<dbReference type="HAMAP" id="MF_01161">
    <property type="entry name" value="tRNA_Ile_lys_synt"/>
    <property type="match status" value="1"/>
</dbReference>
<dbReference type="InterPro" id="IPR012795">
    <property type="entry name" value="tRNA_Ile_lys_synt_N"/>
</dbReference>
<evidence type="ECO:0000256" key="6">
    <source>
        <dbReference type="HAMAP-Rule" id="MF_01161"/>
    </source>
</evidence>
<keyword evidence="6" id="KW-0963">Cytoplasm</keyword>
<dbReference type="Pfam" id="PF01171">
    <property type="entry name" value="ATP_bind_3"/>
    <property type="match status" value="1"/>
</dbReference>
<keyword evidence="1 6" id="KW-0436">Ligase</keyword>
<dbReference type="PANTHER" id="PTHR43033:SF5">
    <property type="entry name" value="TRNA(ILE)-LYSIDINE SYNTHETASE"/>
    <property type="match status" value="1"/>
</dbReference>
<dbReference type="CDD" id="cd01992">
    <property type="entry name" value="TilS_N"/>
    <property type="match status" value="1"/>
</dbReference>
<evidence type="ECO:0000256" key="5">
    <source>
        <dbReference type="ARBA" id="ARBA00048539"/>
    </source>
</evidence>
<evidence type="ECO:0000256" key="2">
    <source>
        <dbReference type="ARBA" id="ARBA00022694"/>
    </source>
</evidence>
<evidence type="ECO:0000313" key="9">
    <source>
        <dbReference type="EMBL" id="MBP0466123.1"/>
    </source>
</evidence>
<keyword evidence="10" id="KW-1185">Reference proteome</keyword>
<dbReference type="InterPro" id="IPR014729">
    <property type="entry name" value="Rossmann-like_a/b/a_fold"/>
</dbReference>
<keyword evidence="4" id="KW-0067">ATP-binding</keyword>
<comment type="subcellular location">
    <subcellularLocation>
        <location evidence="6">Cytoplasm</location>
    </subcellularLocation>
</comment>
<name>A0ABS4AZ85_9PROT</name>
<dbReference type="Gene3D" id="3.40.50.620">
    <property type="entry name" value="HUPs"/>
    <property type="match status" value="1"/>
</dbReference>
<dbReference type="NCBIfam" id="TIGR02432">
    <property type="entry name" value="lysidine_TilS_N"/>
    <property type="match status" value="1"/>
</dbReference>
<dbReference type="Proteomes" id="UP000680815">
    <property type="component" value="Unassembled WGS sequence"/>
</dbReference>
<comment type="catalytic activity">
    <reaction evidence="5 6">
        <text>cytidine(34) in tRNA(Ile2) + L-lysine + ATP = lysidine(34) in tRNA(Ile2) + AMP + diphosphate + H(+)</text>
        <dbReference type="Rhea" id="RHEA:43744"/>
        <dbReference type="Rhea" id="RHEA-COMP:10625"/>
        <dbReference type="Rhea" id="RHEA-COMP:10670"/>
        <dbReference type="ChEBI" id="CHEBI:15378"/>
        <dbReference type="ChEBI" id="CHEBI:30616"/>
        <dbReference type="ChEBI" id="CHEBI:32551"/>
        <dbReference type="ChEBI" id="CHEBI:33019"/>
        <dbReference type="ChEBI" id="CHEBI:82748"/>
        <dbReference type="ChEBI" id="CHEBI:83665"/>
        <dbReference type="ChEBI" id="CHEBI:456215"/>
        <dbReference type="EC" id="6.3.4.19"/>
    </reaction>
</comment>
<proteinExistence type="inferred from homology"/>
<evidence type="ECO:0000256" key="4">
    <source>
        <dbReference type="ARBA" id="ARBA00022840"/>
    </source>
</evidence>
<evidence type="ECO:0000256" key="1">
    <source>
        <dbReference type="ARBA" id="ARBA00022598"/>
    </source>
</evidence>